<feature type="transmembrane region" description="Helical" evidence="1">
    <location>
        <begin position="399"/>
        <end position="417"/>
    </location>
</feature>
<evidence type="ECO:0000313" key="2">
    <source>
        <dbReference type="EMBL" id="PST40500.1"/>
    </source>
</evidence>
<accession>A0A2T3FYZ9</accession>
<reference evidence="2 3" key="1">
    <citation type="journal article" date="2019" name="Int. J. Syst. Evol. Microbiol.">
        <title>Faecalibacillus intestinalis gen. nov., sp. nov. and Faecalibacillus faecis sp. nov., isolated from human faeces.</title>
        <authorList>
            <person name="Seo B."/>
            <person name="Jeon K."/>
            <person name="Baek I."/>
            <person name="Lee Y.M."/>
            <person name="Baek K."/>
            <person name="Ko G."/>
        </authorList>
    </citation>
    <scope>NUCLEOTIDE SEQUENCE [LARGE SCALE GENOMIC DNA]</scope>
    <source>
        <strain evidence="2 3">SNUG30099</strain>
    </source>
</reference>
<evidence type="ECO:0008006" key="4">
    <source>
        <dbReference type="Google" id="ProtNLM"/>
    </source>
</evidence>
<feature type="transmembrane region" description="Helical" evidence="1">
    <location>
        <begin position="233"/>
        <end position="249"/>
    </location>
</feature>
<evidence type="ECO:0000313" key="3">
    <source>
        <dbReference type="Proteomes" id="UP000240974"/>
    </source>
</evidence>
<keyword evidence="3" id="KW-1185">Reference proteome</keyword>
<feature type="transmembrane region" description="Helical" evidence="1">
    <location>
        <begin position="6"/>
        <end position="27"/>
    </location>
</feature>
<feature type="transmembrane region" description="Helical" evidence="1">
    <location>
        <begin position="284"/>
        <end position="305"/>
    </location>
</feature>
<feature type="transmembrane region" description="Helical" evidence="1">
    <location>
        <begin position="205"/>
        <end position="221"/>
    </location>
</feature>
<dbReference type="EMBL" id="PYLQ01000011">
    <property type="protein sequence ID" value="PST40500.1"/>
    <property type="molecule type" value="Genomic_DNA"/>
</dbReference>
<organism evidence="2 3">
    <name type="scientific">Faecalibacillus intestinalis</name>
    <dbReference type="NCBI Taxonomy" id="1982626"/>
    <lineage>
        <taxon>Bacteria</taxon>
        <taxon>Bacillati</taxon>
        <taxon>Bacillota</taxon>
        <taxon>Erysipelotrichia</taxon>
        <taxon>Erysipelotrichales</taxon>
        <taxon>Coprobacillaceae</taxon>
        <taxon>Faecalibacillus</taxon>
    </lineage>
</organism>
<gene>
    <name evidence="2" type="ORF">C7U54_08800</name>
</gene>
<feature type="transmembrane region" description="Helical" evidence="1">
    <location>
        <begin position="39"/>
        <end position="60"/>
    </location>
</feature>
<name>A0A2T3FYZ9_9FIRM</name>
<protein>
    <recommendedName>
        <fullName evidence="4">Oligosaccharide repeat unit polymerase</fullName>
    </recommendedName>
</protein>
<proteinExistence type="predicted"/>
<keyword evidence="1" id="KW-0812">Transmembrane</keyword>
<sequence length="427" mass="49825">MHSIGNFWKIIVIFIALIGIFLFAILSYFKENTILSLPFIFHSFWFMIVFLSMFHFFGLFEISNKTYSIVLLGNLFFYFGTLTSNIKLFCRNKLHIQTLNFKYRKNLMYILLFFAILIMLKKIMLLLPIILTSGITSARTEMILNESLNLSGFLLTLQVYFAKPFIRCVSIILMVDLFQNKINIKNIIKVLLITMLSFLSDGGRSVMIQLFISLCILLFYYRKKISKKNKKKIMYSILIIGILTSLLTIERGVNLLENFYTYYAGSLVFFSKSLDMNYLFNSTFLYGVNGFQGIFRPIFGILNIFGIQDFSLLSKANSFLMDCQNTVFYVSPNIKMNYFVTCFGYMYKDCGIFGLIVESFVFGAIMSRFRMKKGDIYQVSCFILFAQGILFSMSITPFASYNFIMTFVYIYVITNNFKKKLRIKVYK</sequence>
<dbReference type="Proteomes" id="UP000240974">
    <property type="component" value="Unassembled WGS sequence"/>
</dbReference>
<keyword evidence="1" id="KW-1133">Transmembrane helix</keyword>
<feature type="transmembrane region" description="Helical" evidence="1">
    <location>
        <begin position="66"/>
        <end position="86"/>
    </location>
</feature>
<keyword evidence="1" id="KW-0472">Membrane</keyword>
<feature type="transmembrane region" description="Helical" evidence="1">
    <location>
        <begin position="352"/>
        <end position="369"/>
    </location>
</feature>
<comment type="caution">
    <text evidence="2">The sequence shown here is derived from an EMBL/GenBank/DDBJ whole genome shotgun (WGS) entry which is preliminary data.</text>
</comment>
<dbReference type="AlphaFoldDB" id="A0A2T3FYZ9"/>
<dbReference type="NCBIfam" id="TIGR04370">
    <property type="entry name" value="glyco_rpt_poly"/>
    <property type="match status" value="1"/>
</dbReference>
<feature type="transmembrane region" description="Helical" evidence="1">
    <location>
        <begin position="107"/>
        <end position="131"/>
    </location>
</feature>
<evidence type="ECO:0000256" key="1">
    <source>
        <dbReference type="SAM" id="Phobius"/>
    </source>
</evidence>